<feature type="domain" description="HTH cro/C1-type" evidence="1">
    <location>
        <begin position="42"/>
        <end position="81"/>
    </location>
</feature>
<dbReference type="Gene3D" id="1.10.260.40">
    <property type="entry name" value="lambda repressor-like DNA-binding domains"/>
    <property type="match status" value="1"/>
</dbReference>
<evidence type="ECO:0000313" key="3">
    <source>
        <dbReference type="Proteomes" id="UP001549145"/>
    </source>
</evidence>
<dbReference type="InterPro" id="IPR001387">
    <property type="entry name" value="Cro/C1-type_HTH"/>
</dbReference>
<protein>
    <submittedName>
        <fullName evidence="2">Transcriptional regulator with XRE-family HTH domain</fullName>
    </submittedName>
</protein>
<name>A0ABV2L9N2_9HYPH</name>
<evidence type="ECO:0000313" key="2">
    <source>
        <dbReference type="EMBL" id="MET3694558.1"/>
    </source>
</evidence>
<accession>A0ABV2L9N2</accession>
<comment type="caution">
    <text evidence="2">The sequence shown here is derived from an EMBL/GenBank/DDBJ whole genome shotgun (WGS) entry which is preliminary data.</text>
</comment>
<organism evidence="2 3">
    <name type="scientific">Methylobacterium goesingense</name>
    <dbReference type="NCBI Taxonomy" id="243690"/>
    <lineage>
        <taxon>Bacteria</taxon>
        <taxon>Pseudomonadati</taxon>
        <taxon>Pseudomonadota</taxon>
        <taxon>Alphaproteobacteria</taxon>
        <taxon>Hyphomicrobiales</taxon>
        <taxon>Methylobacteriaceae</taxon>
        <taxon>Methylobacterium</taxon>
    </lineage>
</organism>
<dbReference type="PROSITE" id="PS50943">
    <property type="entry name" value="HTH_CROC1"/>
    <property type="match status" value="1"/>
</dbReference>
<dbReference type="EMBL" id="JBEPMM010000016">
    <property type="protein sequence ID" value="MET3694558.1"/>
    <property type="molecule type" value="Genomic_DNA"/>
</dbReference>
<gene>
    <name evidence="2" type="ORF">ABID43_004120</name>
</gene>
<proteinExistence type="predicted"/>
<evidence type="ECO:0000259" key="1">
    <source>
        <dbReference type="PROSITE" id="PS50943"/>
    </source>
</evidence>
<sequence length="552" mass="63937">MAEEAGERISLSMIWSNKDHKKEFGALICQAMIGKGFIRSTLAKKLNINPSSISRLISGGSVSEDLAFKVIQWLGVSAVAFTDSLDQRRLDQNPVVEGDRPWIIDFIRASEYLRNILREGTPTIDRWRFEKAGAPEQYYDSGNNHDLIALLAQNELLRLSNLLMVRGAAGMGKSTFFYKYIQRYSKIKILDIYLLISQNNLMDIEQEDLIRTSMQQYLENKTDNEPIIIDHLIPAVRRIAIRLRENTDEYLKKFLKFLADLIKRRKFSIVVLIDDLCDGDPVPELAPTKLIPEVRGCSITMSIQENEIARWRNEFKGKGICIFEEGSHRKLGIFLDAYRSAPVSPAMLVGHLADRSIIDFNNVLYETAKQVREWAIKLQELGSVTQTGHDDALRIKECIKLIQDEQTWEWLYLSKFGYAETYLVRTLWRVHEVLMLGDSRETMALSNVISLLCYWEVFDMLPGQKRVYIHSNLRGVFLRREIDNMDLYSVDLTQAILSRGVRFHNVKFIGCLFDRETFRKLKQRRERDGIELKDCFYTEALNGYLHIKSEHD</sequence>
<reference evidence="2 3" key="1">
    <citation type="submission" date="2024-06" db="EMBL/GenBank/DDBJ databases">
        <title>Genomic Encyclopedia of Type Strains, Phase IV (KMG-IV): sequencing the most valuable type-strain genomes for metagenomic binning, comparative biology and taxonomic classification.</title>
        <authorList>
            <person name="Goeker M."/>
        </authorList>
    </citation>
    <scope>NUCLEOTIDE SEQUENCE [LARGE SCALE GENOMIC DNA]</scope>
    <source>
        <strain evidence="2 3">DSM 21331</strain>
    </source>
</reference>
<dbReference type="RefSeq" id="WP_238282277.1">
    <property type="nucleotide sequence ID" value="NZ_BPQL01000161.1"/>
</dbReference>
<dbReference type="SUPFAM" id="SSF47413">
    <property type="entry name" value="lambda repressor-like DNA-binding domains"/>
    <property type="match status" value="1"/>
</dbReference>
<dbReference type="Proteomes" id="UP001549145">
    <property type="component" value="Unassembled WGS sequence"/>
</dbReference>
<dbReference type="InterPro" id="IPR010982">
    <property type="entry name" value="Lambda_DNA-bd_dom_sf"/>
</dbReference>
<keyword evidence="3" id="KW-1185">Reference proteome</keyword>